<dbReference type="GO" id="GO:0009448">
    <property type="term" value="P:gamma-aminobutyric acid metabolic process"/>
    <property type="evidence" value="ECO:0007669"/>
    <property type="project" value="TreeGrafter"/>
</dbReference>
<keyword evidence="4 7" id="KW-0808">Transferase</keyword>
<dbReference type="InterPro" id="IPR015424">
    <property type="entry name" value="PyrdxlP-dep_Trfase"/>
</dbReference>
<dbReference type="Pfam" id="PF00202">
    <property type="entry name" value="Aminotran_3"/>
    <property type="match status" value="1"/>
</dbReference>
<sequence>MDTLSNSLAAADMAHTLHPNTNLRAHEAQGPMVIQRGEGIRVFDDKGKEYIEGLAGLWSVGAGFSQKRLADVAYQQMLKLPYYHTFTHKSNEPSIRLAEKLAEITPGPLTRAFFTSSGSEANDTIVKMVWYRSNAMGRPEKKKFLARTKAYHGITIASGSLTGLPVNHRDFDLPAIPVRHLTCPHYWRFGQEGESEAVFTERLLAELEAVIAEEGADTIAAFIGEPLMAAGGVMPPPAGYWEGVERICRANDILLVADEVICGFGRLGTPFGCQKYGFTPDIMTLSKQITSSYMPLAAVMISDHVYAPIADNSAKVGVFGHGFTASGHPVSTAVGLENLAIMEEQDWAGNAARLEAQFQGGLRSFADHPLVGEARGDGLIGALELVADKATKRPFETVGAVGRMAAVIGHDEGLIFRAIGDQLALCPPMIVTADDIDEIMARMGRTLARLTDAAHKEGLI</sequence>
<evidence type="ECO:0000256" key="4">
    <source>
        <dbReference type="ARBA" id="ARBA00022679"/>
    </source>
</evidence>
<dbReference type="SUPFAM" id="SSF53383">
    <property type="entry name" value="PLP-dependent transferases"/>
    <property type="match status" value="1"/>
</dbReference>
<dbReference type="Gene3D" id="3.90.1150.10">
    <property type="entry name" value="Aspartate Aminotransferase, domain 1"/>
    <property type="match status" value="1"/>
</dbReference>
<dbReference type="InterPro" id="IPR005814">
    <property type="entry name" value="Aminotrans_3"/>
</dbReference>
<dbReference type="PROSITE" id="PS00600">
    <property type="entry name" value="AA_TRANSFER_CLASS_3"/>
    <property type="match status" value="1"/>
</dbReference>
<dbReference type="EMBL" id="JACIDO010000004">
    <property type="protein sequence ID" value="MBB3936256.1"/>
    <property type="molecule type" value="Genomic_DNA"/>
</dbReference>
<name>A0A7W6FUN0_9HYPH</name>
<dbReference type="FunFam" id="3.40.640.10:FF:000014">
    <property type="entry name" value="Adenosylmethionine-8-amino-7-oxononanoate aminotransferase, probable"/>
    <property type="match status" value="1"/>
</dbReference>
<dbReference type="InterPro" id="IPR015421">
    <property type="entry name" value="PyrdxlP-dep_Trfase_major"/>
</dbReference>
<evidence type="ECO:0000256" key="3">
    <source>
        <dbReference type="ARBA" id="ARBA00022576"/>
    </source>
</evidence>
<dbReference type="GO" id="GO:0009102">
    <property type="term" value="P:biotin biosynthetic process"/>
    <property type="evidence" value="ECO:0007669"/>
    <property type="project" value="TreeGrafter"/>
</dbReference>
<evidence type="ECO:0000256" key="5">
    <source>
        <dbReference type="ARBA" id="ARBA00022898"/>
    </source>
</evidence>
<comment type="caution">
    <text evidence="7">The sequence shown here is derived from an EMBL/GenBank/DDBJ whole genome shotgun (WGS) entry which is preliminary data.</text>
</comment>
<comment type="cofactor">
    <cofactor evidence="1">
        <name>pyridoxal 5'-phosphate</name>
        <dbReference type="ChEBI" id="CHEBI:597326"/>
    </cofactor>
</comment>
<keyword evidence="5 6" id="KW-0663">Pyridoxal phosphate</keyword>
<dbReference type="Gene3D" id="3.40.640.10">
    <property type="entry name" value="Type I PLP-dependent aspartate aminotransferase-like (Major domain)"/>
    <property type="match status" value="1"/>
</dbReference>
<dbReference type="Proteomes" id="UP000531216">
    <property type="component" value="Unassembled WGS sequence"/>
</dbReference>
<accession>A0A7W6FUN0</accession>
<dbReference type="PANTHER" id="PTHR42684">
    <property type="entry name" value="ADENOSYLMETHIONINE-8-AMINO-7-OXONONANOATE AMINOTRANSFERASE"/>
    <property type="match status" value="1"/>
</dbReference>
<evidence type="ECO:0000256" key="6">
    <source>
        <dbReference type="RuleBase" id="RU003560"/>
    </source>
</evidence>
<dbReference type="RefSeq" id="WP_183193292.1">
    <property type="nucleotide sequence ID" value="NZ_JACIDO010000004.1"/>
</dbReference>
<dbReference type="NCBIfam" id="NF004767">
    <property type="entry name" value="PRK06105.1"/>
    <property type="match status" value="1"/>
</dbReference>
<keyword evidence="7" id="KW-0670">Pyruvate</keyword>
<dbReference type="CDD" id="cd00610">
    <property type="entry name" value="OAT_like"/>
    <property type="match status" value="1"/>
</dbReference>
<evidence type="ECO:0000313" key="7">
    <source>
        <dbReference type="EMBL" id="MBB3936256.1"/>
    </source>
</evidence>
<dbReference type="PANTHER" id="PTHR42684:SF3">
    <property type="entry name" value="ADENOSYLMETHIONINE-8-AMINO-7-OXONONANOATE AMINOTRANSFERASE"/>
    <property type="match status" value="1"/>
</dbReference>
<keyword evidence="8" id="KW-1185">Reference proteome</keyword>
<dbReference type="GO" id="GO:0034387">
    <property type="term" value="F:4-aminobutyrate:pyruvate transaminase activity"/>
    <property type="evidence" value="ECO:0007669"/>
    <property type="project" value="UniProtKB-EC"/>
</dbReference>
<evidence type="ECO:0000256" key="1">
    <source>
        <dbReference type="ARBA" id="ARBA00001933"/>
    </source>
</evidence>
<gene>
    <name evidence="7" type="ORF">GGR05_002406</name>
</gene>
<dbReference type="GO" id="GO:0004015">
    <property type="term" value="F:adenosylmethionine-8-amino-7-oxononanoate transaminase activity"/>
    <property type="evidence" value="ECO:0007669"/>
    <property type="project" value="TreeGrafter"/>
</dbReference>
<dbReference type="AlphaFoldDB" id="A0A7W6FUN0"/>
<dbReference type="InterPro" id="IPR015422">
    <property type="entry name" value="PyrdxlP-dep_Trfase_small"/>
</dbReference>
<evidence type="ECO:0000256" key="2">
    <source>
        <dbReference type="ARBA" id="ARBA00008954"/>
    </source>
</evidence>
<comment type="similarity">
    <text evidence="2 6">Belongs to the class-III pyridoxal-phosphate-dependent aminotransferase family.</text>
</comment>
<dbReference type="EC" id="2.6.1.96" evidence="7"/>
<keyword evidence="3 7" id="KW-0032">Aminotransferase</keyword>
<protein>
    <submittedName>
        <fullName evidence="7">4-aminobutyrate--pyruvate transaminase</fullName>
        <ecNumber evidence="7">2.6.1.96</ecNumber>
    </submittedName>
</protein>
<organism evidence="7 8">
    <name type="scientific">Aureimonas phyllosphaerae</name>
    <dbReference type="NCBI Taxonomy" id="1166078"/>
    <lineage>
        <taxon>Bacteria</taxon>
        <taxon>Pseudomonadati</taxon>
        <taxon>Pseudomonadota</taxon>
        <taxon>Alphaproteobacteria</taxon>
        <taxon>Hyphomicrobiales</taxon>
        <taxon>Aurantimonadaceae</taxon>
        <taxon>Aureimonas</taxon>
    </lineage>
</organism>
<dbReference type="GO" id="GO:0030170">
    <property type="term" value="F:pyridoxal phosphate binding"/>
    <property type="evidence" value="ECO:0007669"/>
    <property type="project" value="InterPro"/>
</dbReference>
<proteinExistence type="inferred from homology"/>
<dbReference type="InterPro" id="IPR049704">
    <property type="entry name" value="Aminotrans_3_PPA_site"/>
</dbReference>
<evidence type="ECO:0000313" key="8">
    <source>
        <dbReference type="Proteomes" id="UP000531216"/>
    </source>
</evidence>
<reference evidence="7 8" key="1">
    <citation type="submission" date="2020-08" db="EMBL/GenBank/DDBJ databases">
        <title>Genomic Encyclopedia of Type Strains, Phase IV (KMG-IV): sequencing the most valuable type-strain genomes for metagenomic binning, comparative biology and taxonomic classification.</title>
        <authorList>
            <person name="Goeker M."/>
        </authorList>
    </citation>
    <scope>NUCLEOTIDE SEQUENCE [LARGE SCALE GENOMIC DNA]</scope>
    <source>
        <strain evidence="7 8">DSM 25024</strain>
    </source>
</reference>